<name>A0A7W3JMP8_9MICO</name>
<comment type="caution">
    <text evidence="1">The sequence shown here is derived from an EMBL/GenBank/DDBJ whole genome shotgun (WGS) entry which is preliminary data.</text>
</comment>
<dbReference type="EMBL" id="JACGWY010000001">
    <property type="protein sequence ID" value="MBA8815641.1"/>
    <property type="molecule type" value="Genomic_DNA"/>
</dbReference>
<evidence type="ECO:0000313" key="2">
    <source>
        <dbReference type="Proteomes" id="UP000526083"/>
    </source>
</evidence>
<reference evidence="1 2" key="1">
    <citation type="submission" date="2020-07" db="EMBL/GenBank/DDBJ databases">
        <title>Sequencing the genomes of 1000 actinobacteria strains.</title>
        <authorList>
            <person name="Klenk H.-P."/>
        </authorList>
    </citation>
    <scope>NUCLEOTIDE SEQUENCE [LARGE SCALE GENOMIC DNA]</scope>
    <source>
        <strain evidence="1 2">DSM 27576</strain>
    </source>
</reference>
<protein>
    <submittedName>
        <fullName evidence="1">Uncharacterized protein</fullName>
    </submittedName>
</protein>
<dbReference type="Proteomes" id="UP000526083">
    <property type="component" value="Unassembled WGS sequence"/>
</dbReference>
<dbReference type="RefSeq" id="WP_167048596.1">
    <property type="nucleotide sequence ID" value="NZ_JAAOZB010000002.1"/>
</dbReference>
<proteinExistence type="predicted"/>
<keyword evidence="2" id="KW-1185">Reference proteome</keyword>
<accession>A0A7W3JMP8</accession>
<evidence type="ECO:0000313" key="1">
    <source>
        <dbReference type="EMBL" id="MBA8815641.1"/>
    </source>
</evidence>
<dbReference type="AlphaFoldDB" id="A0A7W3JMP8"/>
<sequence length="101" mass="11617">MTQQNRYREQSLERMRAQWEQSMRNPRPVTLPQQAWGPQPLEYAANNDRPAVRVWVQFNVGPARRCDALAVGWNDQVVIVELVNDGGMQPVVWRTAVSKTA</sequence>
<organism evidence="1 2">
    <name type="scientific">Microbacterium halimionae</name>
    <dbReference type="NCBI Taxonomy" id="1526413"/>
    <lineage>
        <taxon>Bacteria</taxon>
        <taxon>Bacillati</taxon>
        <taxon>Actinomycetota</taxon>
        <taxon>Actinomycetes</taxon>
        <taxon>Micrococcales</taxon>
        <taxon>Microbacteriaceae</taxon>
        <taxon>Microbacterium</taxon>
    </lineage>
</organism>
<gene>
    <name evidence="1" type="ORF">FHX48_000693</name>
</gene>